<evidence type="ECO:0000256" key="7">
    <source>
        <dbReference type="ARBA" id="ARBA00022989"/>
    </source>
</evidence>
<sequence>MAPVPSSNETPDLTGIDYAKYFSAGGLCAMLTHGAVTPMGTSLTETTAWPSLLAPNVVKTRIQLDPKLGKLGMVGTARGIIAEESVKGLFTGFGATAVGYLVQGGAKFAGYEFWKKKFVDAQGGYEAATPNRTTIYLGSAAIAEFFADVSCDQSRHILLTPLEAVRIRTVSDRTYASGLATGFLRMAREGGVSEMYAGFVPILVSPSFATARFRTFKQIPFALGQFVTNEWAHETVYKQLSAEKRKNLSVLEETGITLGCGVVAGISAAVLSHPADTLLSQINKGKGGKGGIFKRLGTLASEAGPAGLFSGLGPRVVRLTGHRRVTRRLEPDVSSSLGDVQVMTAGLVSAQFFLYGTIKKSLGARPGIEIHKAD</sequence>
<dbReference type="OrthoDB" id="427452at2759"/>
<organism evidence="12 13">
    <name type="scientific">Microbotryum saponariae</name>
    <dbReference type="NCBI Taxonomy" id="289078"/>
    <lineage>
        <taxon>Eukaryota</taxon>
        <taxon>Fungi</taxon>
        <taxon>Dikarya</taxon>
        <taxon>Basidiomycota</taxon>
        <taxon>Pucciniomycotina</taxon>
        <taxon>Microbotryomycetes</taxon>
        <taxon>Microbotryales</taxon>
        <taxon>Microbotryaceae</taxon>
        <taxon>Microbotryum</taxon>
    </lineage>
</organism>
<evidence type="ECO:0000256" key="10">
    <source>
        <dbReference type="PROSITE-ProRule" id="PRU00282"/>
    </source>
</evidence>
<keyword evidence="9 10" id="KW-0472">Membrane</keyword>
<dbReference type="InterPro" id="IPR018108">
    <property type="entry name" value="MCP_transmembrane"/>
</dbReference>
<evidence type="ECO:0000256" key="4">
    <source>
        <dbReference type="ARBA" id="ARBA00022692"/>
    </source>
</evidence>
<feature type="repeat" description="Solcar" evidence="10">
    <location>
        <begin position="252"/>
        <end position="336"/>
    </location>
</feature>
<comment type="similarity">
    <text evidence="2 11">Belongs to the mitochondrial carrier (TC 2.A.29) family.</text>
</comment>
<keyword evidence="8" id="KW-0496">Mitochondrion</keyword>
<gene>
    <name evidence="12" type="ORF">BZ3500_MVSOF-1268-A1-R1_CHR3-1G05720</name>
</gene>
<keyword evidence="4 10" id="KW-0812">Transmembrane</keyword>
<dbReference type="STRING" id="289078.A0A2X0LI94"/>
<evidence type="ECO:0000256" key="2">
    <source>
        <dbReference type="ARBA" id="ARBA00006375"/>
    </source>
</evidence>
<dbReference type="AlphaFoldDB" id="A0A2X0LI94"/>
<dbReference type="PANTHER" id="PTHR45671:SF15">
    <property type="entry name" value="MIR1-PHOSPHATE TRANSPORTER OF THE MITOCHONDRIAL CARRIER (MCF) FAMILY"/>
    <property type="match status" value="1"/>
</dbReference>
<evidence type="ECO:0000256" key="5">
    <source>
        <dbReference type="ARBA" id="ARBA00022737"/>
    </source>
</evidence>
<evidence type="ECO:0000256" key="1">
    <source>
        <dbReference type="ARBA" id="ARBA00004448"/>
    </source>
</evidence>
<comment type="subcellular location">
    <subcellularLocation>
        <location evidence="1">Mitochondrion inner membrane</location>
        <topology evidence="1">Multi-pass membrane protein</topology>
    </subcellularLocation>
</comment>
<reference evidence="13" key="1">
    <citation type="submission" date="2016-10" db="EMBL/GenBank/DDBJ databases">
        <authorList>
            <person name="Jeantristanb JTB J.-T."/>
            <person name="Ricardo R."/>
        </authorList>
    </citation>
    <scope>NUCLEOTIDE SEQUENCE [LARGE SCALE GENOMIC DNA]</scope>
</reference>
<dbReference type="PROSITE" id="PS50920">
    <property type="entry name" value="SOLCAR"/>
    <property type="match status" value="3"/>
</dbReference>
<evidence type="ECO:0000313" key="13">
    <source>
        <dbReference type="Proteomes" id="UP000249723"/>
    </source>
</evidence>
<dbReference type="SUPFAM" id="SSF103506">
    <property type="entry name" value="Mitochondrial carrier"/>
    <property type="match status" value="1"/>
</dbReference>
<feature type="repeat" description="Solcar" evidence="10">
    <location>
        <begin position="32"/>
        <end position="117"/>
    </location>
</feature>
<dbReference type="PANTHER" id="PTHR45671">
    <property type="entry name" value="SOLUTE CARRIER FAMILY 25 (MITOCHONDRIAL CARRIER PHOSPHATE CARRIER), MEMBER 3, LIKE-RELATED-RELATED"/>
    <property type="match status" value="1"/>
</dbReference>
<name>A0A2X0LI94_9BASI</name>
<dbReference type="InterPro" id="IPR044677">
    <property type="entry name" value="SLC25A3/Pic2/Mir1-like"/>
</dbReference>
<evidence type="ECO:0000256" key="9">
    <source>
        <dbReference type="ARBA" id="ARBA00023136"/>
    </source>
</evidence>
<dbReference type="GO" id="GO:0005743">
    <property type="term" value="C:mitochondrial inner membrane"/>
    <property type="evidence" value="ECO:0007669"/>
    <property type="project" value="UniProtKB-SubCell"/>
</dbReference>
<dbReference type="Gene3D" id="1.50.40.10">
    <property type="entry name" value="Mitochondrial carrier domain"/>
    <property type="match status" value="1"/>
</dbReference>
<dbReference type="EMBL" id="FMWP01000096">
    <property type="protein sequence ID" value="SCZ98937.1"/>
    <property type="molecule type" value="Genomic_DNA"/>
</dbReference>
<dbReference type="Proteomes" id="UP000249723">
    <property type="component" value="Unassembled WGS sequence"/>
</dbReference>
<accession>A0A2X0LI94</accession>
<keyword evidence="6" id="KW-0999">Mitochondrion inner membrane</keyword>
<dbReference type="GO" id="GO:1990547">
    <property type="term" value="P:mitochondrial phosphate ion transmembrane transport"/>
    <property type="evidence" value="ECO:0007669"/>
    <property type="project" value="InterPro"/>
</dbReference>
<proteinExistence type="inferred from homology"/>
<keyword evidence="13" id="KW-1185">Reference proteome</keyword>
<keyword evidence="7" id="KW-1133">Transmembrane helix</keyword>
<protein>
    <submittedName>
        <fullName evidence="12">BZ3500_MvSof-1268-A1-R1_Chr3-1g05720 protein</fullName>
    </submittedName>
</protein>
<evidence type="ECO:0000256" key="6">
    <source>
        <dbReference type="ARBA" id="ARBA00022792"/>
    </source>
</evidence>
<evidence type="ECO:0000313" key="12">
    <source>
        <dbReference type="EMBL" id="SCZ98937.1"/>
    </source>
</evidence>
<evidence type="ECO:0000256" key="8">
    <source>
        <dbReference type="ARBA" id="ARBA00023128"/>
    </source>
</evidence>
<dbReference type="Pfam" id="PF00153">
    <property type="entry name" value="Mito_carr"/>
    <property type="match status" value="2"/>
</dbReference>
<dbReference type="GO" id="GO:0005315">
    <property type="term" value="F:phosphate transmembrane transporter activity"/>
    <property type="evidence" value="ECO:0007669"/>
    <property type="project" value="InterPro"/>
</dbReference>
<evidence type="ECO:0000256" key="11">
    <source>
        <dbReference type="RuleBase" id="RU000488"/>
    </source>
</evidence>
<feature type="repeat" description="Solcar" evidence="10">
    <location>
        <begin position="139"/>
        <end position="222"/>
    </location>
</feature>
<dbReference type="InterPro" id="IPR023395">
    <property type="entry name" value="MCP_dom_sf"/>
</dbReference>
<keyword evidence="3 11" id="KW-0813">Transport</keyword>
<keyword evidence="5" id="KW-0677">Repeat</keyword>
<evidence type="ECO:0000256" key="3">
    <source>
        <dbReference type="ARBA" id="ARBA00022448"/>
    </source>
</evidence>